<dbReference type="KEGG" id="azc:AZC_3644"/>
<evidence type="ECO:0000313" key="1">
    <source>
        <dbReference type="EMBL" id="BAF89642.1"/>
    </source>
</evidence>
<reference evidence="1 2" key="3">
    <citation type="journal article" date="2008" name="BMC Genomics">
        <title>The genome of the versatile nitrogen fixer Azorhizobium caulinodans ORS571.</title>
        <authorList>
            <person name="Lee KB."/>
            <person name="Backer P.D."/>
            <person name="Aono T."/>
            <person name="Liu CT."/>
            <person name="Suzuki S."/>
            <person name="Suzuki T."/>
            <person name="Kaneko T."/>
            <person name="Yamada M."/>
            <person name="Tabata S."/>
            <person name="Kupfer D.M."/>
            <person name="Najar F.Z."/>
            <person name="Wiley G.B."/>
            <person name="Roe B."/>
            <person name="Binnewies T.T."/>
            <person name="Ussery D.W."/>
            <person name="D'Haeze W."/>
            <person name="Herder J.D."/>
            <person name="Gevers D."/>
            <person name="Vereecke D."/>
            <person name="Holsters M."/>
            <person name="Oyaizu H."/>
        </authorList>
    </citation>
    <scope>NUCLEOTIDE SEQUENCE [LARGE SCALE GENOMIC DNA]</scope>
    <source>
        <strain evidence="2">ATCC 43989 / DSM 5975 / JCM 20966 / LMG 6465 / NBRC 14845 / NCIMB 13405 / ORS 571</strain>
    </source>
</reference>
<sequence>MKFFENEQIQVTFLHFERRGHGNSPLTNGCG</sequence>
<reference evidence="1 2" key="1">
    <citation type="journal article" date="2007" name="Appl. Environ. Microbiol.">
        <title>Rhizobial factors required for stem nodule maturation and maintenance in Sesbania rostrata-Azorhizobium caulinodans ORS571 symbiosis.</title>
        <authorList>
            <person name="Suzuki S."/>
            <person name="Aono T."/>
            <person name="Lee KB."/>
            <person name="Suzuki T."/>
            <person name="Liu CT."/>
            <person name="Miwa H."/>
            <person name="Wakao S."/>
            <person name="Iki T."/>
            <person name="Oyaizu H."/>
        </authorList>
    </citation>
    <scope>NUCLEOTIDE SEQUENCE [LARGE SCALE GENOMIC DNA]</scope>
    <source>
        <strain evidence="2">ATCC 43989 / DSM 5975 / JCM 20966 / LMG 6465 / NBRC 14845 / NCIMB 13405 / ORS 571</strain>
    </source>
</reference>
<accession>A8IFR9</accession>
<evidence type="ECO:0000313" key="2">
    <source>
        <dbReference type="Proteomes" id="UP000000270"/>
    </source>
</evidence>
<reference evidence="1 2" key="4">
    <citation type="journal article" date="2009" name="Appl. Environ. Microbiol.">
        <title>Comparative genome-wide transcriptional profiling of Azorhizobium caulinodans ORS571 grown under free-living and symbiotic conditions.</title>
        <authorList>
            <person name="Tsukada S."/>
            <person name="Aono T."/>
            <person name="Akiba N."/>
            <person name="Lee KB."/>
            <person name="Liu CT."/>
            <person name="Toyazaki H."/>
            <person name="Oyaizu H."/>
        </authorList>
    </citation>
    <scope>NUCLEOTIDE SEQUENCE [LARGE SCALE GENOMIC DNA]</scope>
    <source>
        <strain evidence="2">ATCC 43989 / DSM 5975 / JCM 20966 / LMG 6465 / NBRC 14845 / NCIMB 13405 / ORS 571</strain>
    </source>
</reference>
<organism evidence="1 2">
    <name type="scientific">Azorhizobium caulinodans (strain ATCC 43989 / DSM 5975 / JCM 20966 / LMG 6465 / NBRC 14845 / NCIMB 13405 / ORS 571)</name>
    <dbReference type="NCBI Taxonomy" id="438753"/>
    <lineage>
        <taxon>Bacteria</taxon>
        <taxon>Pseudomonadati</taxon>
        <taxon>Pseudomonadota</taxon>
        <taxon>Alphaproteobacteria</taxon>
        <taxon>Hyphomicrobiales</taxon>
        <taxon>Xanthobacteraceae</taxon>
        <taxon>Azorhizobium</taxon>
    </lineage>
</organism>
<dbReference type="Proteomes" id="UP000000270">
    <property type="component" value="Chromosome"/>
</dbReference>
<reference evidence="2" key="2">
    <citation type="submission" date="2007-04" db="EMBL/GenBank/DDBJ databases">
        <title>Complete genome sequence of the nitrogen-fixing bacterium Azorhizobium caulinodans ORS571.</title>
        <authorList>
            <person name="Lee K.B."/>
            <person name="Backer P.D."/>
            <person name="Aono T."/>
            <person name="Liu C.T."/>
            <person name="Suzuki S."/>
            <person name="Suzuki T."/>
            <person name="Kaneko T."/>
            <person name="Yamada M."/>
            <person name="Tabata S."/>
            <person name="Kupfer D.M."/>
            <person name="Najar F.Z."/>
            <person name="Wiley G.B."/>
            <person name="Roe B."/>
            <person name="Binnewies T."/>
            <person name="Ussery D."/>
            <person name="Vereecke D."/>
            <person name="Gevers D."/>
            <person name="Holsters M."/>
            <person name="Oyaizu H."/>
        </authorList>
    </citation>
    <scope>NUCLEOTIDE SEQUENCE [LARGE SCALE GENOMIC DNA]</scope>
    <source>
        <strain evidence="2">ATCC 43989 / DSM 5975 / JCM 20966 / LMG 6465 / NBRC 14845 / NCIMB 13405 / ORS 571</strain>
    </source>
</reference>
<dbReference type="STRING" id="438753.AZC_3644"/>
<gene>
    <name evidence="1" type="ordered locus">AZC_3644</name>
</gene>
<protein>
    <submittedName>
        <fullName evidence="1">Uncharacterized protein</fullName>
    </submittedName>
</protein>
<dbReference type="AlphaFoldDB" id="A8IFR9"/>
<keyword evidence="2" id="KW-1185">Reference proteome</keyword>
<dbReference type="HOGENOM" id="CLU_3394832_0_0_5"/>
<reference evidence="1 2" key="5">
    <citation type="journal article" date="2010" name="Appl. Environ. Microbiol.">
        <title>phrR-like gene praR of Azorhizobium caulinodans ORS571 is essential for symbiosis with Sesbania rostrata and is involved in expression of reb genes.</title>
        <authorList>
            <person name="Akiba N."/>
            <person name="Aono T."/>
            <person name="Toyazaki H."/>
            <person name="Sato S."/>
            <person name="Oyaizu H."/>
        </authorList>
    </citation>
    <scope>NUCLEOTIDE SEQUENCE [LARGE SCALE GENOMIC DNA]</scope>
    <source>
        <strain evidence="2">ATCC 43989 / DSM 5975 / JCM 20966 / LMG 6465 / NBRC 14845 / NCIMB 13405 / ORS 571</strain>
    </source>
</reference>
<name>A8IFR9_AZOC5</name>
<proteinExistence type="predicted"/>
<reference evidence="1 2" key="6">
    <citation type="journal article" date="2011" name="Appl. Environ. Microbiol.">
        <title>Involvement of the azorhizobial chromosome partition gene (parA) in the onset of bacteroid differentiation during Sesbania rostrata stem nodule development.</title>
        <authorList>
            <person name="Liu CT."/>
            <person name="Lee KB."/>
            <person name="Wang YS."/>
            <person name="Peng MH."/>
            <person name="Lee KT."/>
            <person name="Suzuki S."/>
            <person name="Suzuki T."/>
            <person name="Oyaizu H."/>
        </authorList>
    </citation>
    <scope>NUCLEOTIDE SEQUENCE [LARGE SCALE GENOMIC DNA]</scope>
    <source>
        <strain evidence="2">ATCC 43989 / DSM 5975 / JCM 20966 / LMG 6465 / NBRC 14845 / NCIMB 13405 / ORS 571</strain>
    </source>
</reference>
<dbReference type="EMBL" id="AP009384">
    <property type="protein sequence ID" value="BAF89642.1"/>
    <property type="molecule type" value="Genomic_DNA"/>
</dbReference>